<proteinExistence type="predicted"/>
<keyword evidence="3" id="KW-1185">Reference proteome</keyword>
<sequence length="143" mass="16729">MLKRIIMSGIALSMATIIGCSNEENKVQVDEEVQTAINVVEEYLLTEDIEQAKTFFGSEVYFPADEEPNAEHNPNQINFPNNYYYEWNSNEKNKKELIDFSVDSNEIYLYYKTTTFGKYNIVFKYTMTKEDDWKISKIEAVVD</sequence>
<dbReference type="RefSeq" id="WP_071317311.1">
    <property type="nucleotide sequence ID" value="NZ_CP063356.2"/>
</dbReference>
<reference evidence="1 3" key="1">
    <citation type="submission" date="2016-10" db="EMBL/GenBank/DDBJ databases">
        <title>Draft genome sequences of four alkaliphilic bacteria belonging to the Anaerobacillus genus.</title>
        <authorList>
            <person name="Bassil N.M."/>
            <person name="Lloyd J.R."/>
        </authorList>
    </citation>
    <scope>NUCLEOTIDE SEQUENCE [LARGE SCALE GENOMIC DNA]</scope>
    <source>
        <strain evidence="1 3">NB2006</strain>
    </source>
</reference>
<name>A0A1S2LSF0_9BACI</name>
<evidence type="ECO:0000313" key="2">
    <source>
        <dbReference type="EMBL" id="QOY36913.1"/>
    </source>
</evidence>
<dbReference type="EMBL" id="CP063356">
    <property type="protein sequence ID" value="QOY36913.1"/>
    <property type="molecule type" value="Genomic_DNA"/>
</dbReference>
<evidence type="ECO:0000313" key="3">
    <source>
        <dbReference type="Proteomes" id="UP000180175"/>
    </source>
</evidence>
<reference evidence="2 3" key="2">
    <citation type="journal article" date="2017" name="Genome Announc.">
        <title>Draft Genome Sequences of Four Alkaliphilic Bacteria Belonging to the Anaerobacillus Genus.</title>
        <authorList>
            <person name="Bassil N.M."/>
            <person name="Lloyd J.R."/>
        </authorList>
    </citation>
    <scope>NUCLEOTIDE SEQUENCE [LARGE SCALE GENOMIC DNA]</scope>
    <source>
        <strain evidence="2 3">NB2006</strain>
    </source>
</reference>
<dbReference type="EMBL" id="LQXD01000108">
    <property type="protein sequence ID" value="OIJ15306.1"/>
    <property type="molecule type" value="Genomic_DNA"/>
</dbReference>
<reference evidence="2" key="4">
    <citation type="submission" date="2020-10" db="EMBL/GenBank/DDBJ databases">
        <authorList>
            <person name="Bassil N.M."/>
            <person name="Lloyd J.R."/>
        </authorList>
    </citation>
    <scope>NUCLEOTIDE SEQUENCE</scope>
    <source>
        <strain evidence="2">NB2006</strain>
    </source>
</reference>
<dbReference type="AlphaFoldDB" id="A0A1S2LSF0"/>
<gene>
    <name evidence="2" type="ORF">AWH56_004490</name>
    <name evidence="1" type="ORF">AWH56_11920</name>
</gene>
<evidence type="ECO:0000313" key="1">
    <source>
        <dbReference type="EMBL" id="OIJ15306.1"/>
    </source>
</evidence>
<accession>A0A1S2LSF0</accession>
<dbReference type="PROSITE" id="PS51257">
    <property type="entry name" value="PROKAR_LIPOPROTEIN"/>
    <property type="match status" value="1"/>
</dbReference>
<protein>
    <submittedName>
        <fullName evidence="1">Uncharacterized protein</fullName>
    </submittedName>
</protein>
<organism evidence="1 3">
    <name type="scientific">Anaerobacillus isosaccharinicus</name>
    <dbReference type="NCBI Taxonomy" id="1532552"/>
    <lineage>
        <taxon>Bacteria</taxon>
        <taxon>Bacillati</taxon>
        <taxon>Bacillota</taxon>
        <taxon>Bacilli</taxon>
        <taxon>Bacillales</taxon>
        <taxon>Bacillaceae</taxon>
        <taxon>Anaerobacillus</taxon>
    </lineage>
</organism>
<dbReference type="Proteomes" id="UP000180175">
    <property type="component" value="Chromosome"/>
</dbReference>
<dbReference type="OrthoDB" id="9987987at2"/>
<dbReference type="KEGG" id="aia:AWH56_004490"/>
<reference evidence="2 3" key="3">
    <citation type="journal article" date="2019" name="Int. J. Syst. Evol. Microbiol.">
        <title>Anaerobacillus isosaccharinicus sp. nov., an alkaliphilic bacterium which degrades isosaccharinic acid.</title>
        <authorList>
            <person name="Bassil N.M."/>
            <person name="Lloyd J.R."/>
        </authorList>
    </citation>
    <scope>NUCLEOTIDE SEQUENCE [LARGE SCALE GENOMIC DNA]</scope>
    <source>
        <strain evidence="2 3">NB2006</strain>
    </source>
</reference>